<dbReference type="Proteomes" id="UP001283361">
    <property type="component" value="Unassembled WGS sequence"/>
</dbReference>
<evidence type="ECO:0000256" key="1">
    <source>
        <dbReference type="SAM" id="Coils"/>
    </source>
</evidence>
<keyword evidence="3" id="KW-1185">Reference proteome</keyword>
<keyword evidence="1" id="KW-0175">Coiled coil</keyword>
<dbReference type="AlphaFoldDB" id="A0AAE1AT73"/>
<name>A0AAE1AT73_9GAST</name>
<reference evidence="2" key="1">
    <citation type="journal article" date="2023" name="G3 (Bethesda)">
        <title>A reference genome for the long-term kleptoplast-retaining sea slug Elysia crispata morphotype clarki.</title>
        <authorList>
            <person name="Eastman K.E."/>
            <person name="Pendleton A.L."/>
            <person name="Shaikh M.A."/>
            <person name="Suttiyut T."/>
            <person name="Ogas R."/>
            <person name="Tomko P."/>
            <person name="Gavelis G."/>
            <person name="Widhalm J.R."/>
            <person name="Wisecaver J.H."/>
        </authorList>
    </citation>
    <scope>NUCLEOTIDE SEQUENCE</scope>
    <source>
        <strain evidence="2">ECLA1</strain>
    </source>
</reference>
<proteinExistence type="predicted"/>
<comment type="caution">
    <text evidence="2">The sequence shown here is derived from an EMBL/GenBank/DDBJ whole genome shotgun (WGS) entry which is preliminary data.</text>
</comment>
<protein>
    <submittedName>
        <fullName evidence="2">Uncharacterized protein</fullName>
    </submittedName>
</protein>
<accession>A0AAE1AT73</accession>
<gene>
    <name evidence="2" type="ORF">RRG08_014800</name>
</gene>
<organism evidence="2 3">
    <name type="scientific">Elysia crispata</name>
    <name type="common">lettuce slug</name>
    <dbReference type="NCBI Taxonomy" id="231223"/>
    <lineage>
        <taxon>Eukaryota</taxon>
        <taxon>Metazoa</taxon>
        <taxon>Spiralia</taxon>
        <taxon>Lophotrochozoa</taxon>
        <taxon>Mollusca</taxon>
        <taxon>Gastropoda</taxon>
        <taxon>Heterobranchia</taxon>
        <taxon>Euthyneura</taxon>
        <taxon>Panpulmonata</taxon>
        <taxon>Sacoglossa</taxon>
        <taxon>Placobranchoidea</taxon>
        <taxon>Plakobranchidae</taxon>
        <taxon>Elysia</taxon>
    </lineage>
</organism>
<sequence length="260" mass="29168">MDTEIKAFLQKTKTLRTQQRSGKKSEIMNLTMAKKIFVVLAIILLSSNETAVGAPPPTPTIDNPCMAVTVLFQQFPPLLTQFKATGEESYRVSSAAVTLTKALERHGFLTPDDLLMLKALDVRLPGLPLAVQAVDKANQRNIVEFFRQAYHDISIHIEYVQMALSEQVAIDNRLLEQELSELEKKLFHLLCKVHTILKSQGEVLTSFVDASVIPDGIKDIQDTTMRYMRNYILGQDITVFMDNLIANCTSFYNNGTLDTS</sequence>
<evidence type="ECO:0000313" key="2">
    <source>
        <dbReference type="EMBL" id="KAK3793580.1"/>
    </source>
</evidence>
<evidence type="ECO:0000313" key="3">
    <source>
        <dbReference type="Proteomes" id="UP001283361"/>
    </source>
</evidence>
<dbReference type="EMBL" id="JAWDGP010001211">
    <property type="protein sequence ID" value="KAK3793580.1"/>
    <property type="molecule type" value="Genomic_DNA"/>
</dbReference>
<feature type="coiled-coil region" evidence="1">
    <location>
        <begin position="165"/>
        <end position="192"/>
    </location>
</feature>